<dbReference type="PANTHER" id="PTHR31321:SF57">
    <property type="entry name" value="PECTINESTERASE 53-RELATED"/>
    <property type="match status" value="1"/>
</dbReference>
<organism evidence="13 14">
    <name type="scientific">Colletotrichum asianum</name>
    <dbReference type="NCBI Taxonomy" id="702518"/>
    <lineage>
        <taxon>Eukaryota</taxon>
        <taxon>Fungi</taxon>
        <taxon>Dikarya</taxon>
        <taxon>Ascomycota</taxon>
        <taxon>Pezizomycotina</taxon>
        <taxon>Sordariomycetes</taxon>
        <taxon>Hypocreomycetidae</taxon>
        <taxon>Glomerellales</taxon>
        <taxon>Glomerellaceae</taxon>
        <taxon>Colletotrichum</taxon>
        <taxon>Colletotrichum gloeosporioides species complex</taxon>
    </lineage>
</organism>
<comment type="pathway">
    <text evidence="2 11">Glycan metabolism; pectin degradation; 2-dehydro-3-deoxy-D-gluconate from pectin: step 1/5.</text>
</comment>
<dbReference type="InterPro" id="IPR012334">
    <property type="entry name" value="Pectin_lyas_fold"/>
</dbReference>
<evidence type="ECO:0000256" key="1">
    <source>
        <dbReference type="ARBA" id="ARBA00004613"/>
    </source>
</evidence>
<dbReference type="AlphaFoldDB" id="A0A8H3VYQ1"/>
<reference evidence="13 14" key="1">
    <citation type="submission" date="2019-12" db="EMBL/GenBank/DDBJ databases">
        <title>A genome sequence resource for the geographically widespread anthracnose pathogen Colletotrichum asianum.</title>
        <authorList>
            <person name="Meng Y."/>
        </authorList>
    </citation>
    <scope>NUCLEOTIDE SEQUENCE [LARGE SCALE GENOMIC DNA]</scope>
    <source>
        <strain evidence="13 14">ICMP 18580</strain>
    </source>
</reference>
<dbReference type="SUPFAM" id="SSF51126">
    <property type="entry name" value="Pectin lyase-like"/>
    <property type="match status" value="1"/>
</dbReference>
<dbReference type="GO" id="GO:0042545">
    <property type="term" value="P:cell wall modification"/>
    <property type="evidence" value="ECO:0007669"/>
    <property type="project" value="UniProtKB-UniRule"/>
</dbReference>
<evidence type="ECO:0000256" key="3">
    <source>
        <dbReference type="ARBA" id="ARBA00008891"/>
    </source>
</evidence>
<evidence type="ECO:0000256" key="10">
    <source>
        <dbReference type="PROSITE-ProRule" id="PRU10040"/>
    </source>
</evidence>
<keyword evidence="8 11" id="KW-0063">Aspartyl esterase</keyword>
<dbReference type="InterPro" id="IPR000070">
    <property type="entry name" value="Pectinesterase_cat"/>
</dbReference>
<dbReference type="GO" id="GO:0045490">
    <property type="term" value="P:pectin catabolic process"/>
    <property type="evidence" value="ECO:0007669"/>
    <property type="project" value="UniProtKB-UniRule"/>
</dbReference>
<dbReference type="GO" id="GO:0030599">
    <property type="term" value="F:pectinesterase activity"/>
    <property type="evidence" value="ECO:0007669"/>
    <property type="project" value="UniProtKB-UniRule"/>
</dbReference>
<dbReference type="InterPro" id="IPR033131">
    <property type="entry name" value="Pectinesterase_Asp_AS"/>
</dbReference>
<proteinExistence type="inferred from homology"/>
<name>A0A8H3VYQ1_9PEZI</name>
<dbReference type="PROSITE" id="PS00503">
    <property type="entry name" value="PECTINESTERASE_2"/>
    <property type="match status" value="1"/>
</dbReference>
<comment type="similarity">
    <text evidence="3">Belongs to the pectinesterase family.</text>
</comment>
<gene>
    <name evidence="13" type="ORF">GQ607_014917</name>
</gene>
<evidence type="ECO:0000313" key="14">
    <source>
        <dbReference type="Proteomes" id="UP000434172"/>
    </source>
</evidence>
<evidence type="ECO:0000256" key="7">
    <source>
        <dbReference type="ARBA" id="ARBA00022801"/>
    </source>
</evidence>
<evidence type="ECO:0000256" key="11">
    <source>
        <dbReference type="RuleBase" id="RU000589"/>
    </source>
</evidence>
<evidence type="ECO:0000256" key="8">
    <source>
        <dbReference type="ARBA" id="ARBA00023085"/>
    </source>
</evidence>
<keyword evidence="7 11" id="KW-0378">Hydrolase</keyword>
<evidence type="ECO:0000313" key="13">
    <source>
        <dbReference type="EMBL" id="KAF0317893.1"/>
    </source>
</evidence>
<feature type="signal peptide" evidence="11">
    <location>
        <begin position="1"/>
        <end position="16"/>
    </location>
</feature>
<dbReference type="Pfam" id="PF01095">
    <property type="entry name" value="Pectinesterase"/>
    <property type="match status" value="1"/>
</dbReference>
<accession>A0A8H3VYQ1</accession>
<feature type="domain" description="Pectinesterase catalytic" evidence="12">
    <location>
        <begin position="56"/>
        <end position="314"/>
    </location>
</feature>
<protein>
    <recommendedName>
        <fullName evidence="4 11">Pectinesterase</fullName>
        <ecNumber evidence="4 11">3.1.1.11</ecNumber>
    </recommendedName>
</protein>
<dbReference type="PANTHER" id="PTHR31321">
    <property type="entry name" value="ACYL-COA THIOESTER HYDROLASE YBHC-RELATED"/>
    <property type="match status" value="1"/>
</dbReference>
<evidence type="ECO:0000256" key="4">
    <source>
        <dbReference type="ARBA" id="ARBA00013229"/>
    </source>
</evidence>
<dbReference type="Gene3D" id="2.160.20.10">
    <property type="entry name" value="Single-stranded right-handed beta-helix, Pectin lyase-like"/>
    <property type="match status" value="1"/>
</dbReference>
<comment type="subcellular location">
    <subcellularLocation>
        <location evidence="1 11">Secreted</location>
    </subcellularLocation>
</comment>
<comment type="catalytic activity">
    <reaction evidence="9 11">
        <text>[(1-&gt;4)-alpha-D-galacturonosyl methyl ester](n) + n H2O = [(1-&gt;4)-alpha-D-galacturonosyl](n) + n methanol + n H(+)</text>
        <dbReference type="Rhea" id="RHEA:22380"/>
        <dbReference type="Rhea" id="RHEA-COMP:14570"/>
        <dbReference type="Rhea" id="RHEA-COMP:14573"/>
        <dbReference type="ChEBI" id="CHEBI:15377"/>
        <dbReference type="ChEBI" id="CHEBI:15378"/>
        <dbReference type="ChEBI" id="CHEBI:17790"/>
        <dbReference type="ChEBI" id="CHEBI:140522"/>
        <dbReference type="ChEBI" id="CHEBI:140523"/>
        <dbReference type="EC" id="3.1.1.11"/>
    </reaction>
</comment>
<evidence type="ECO:0000256" key="6">
    <source>
        <dbReference type="ARBA" id="ARBA00022729"/>
    </source>
</evidence>
<keyword evidence="5 11" id="KW-0964">Secreted</keyword>
<feature type="active site" evidence="10">
    <location>
        <position position="207"/>
    </location>
</feature>
<dbReference type="FunFam" id="2.160.20.10:FF:000014">
    <property type="entry name" value="Pectinesterase"/>
    <property type="match status" value="1"/>
</dbReference>
<evidence type="ECO:0000259" key="12">
    <source>
        <dbReference type="Pfam" id="PF01095"/>
    </source>
</evidence>
<dbReference type="Proteomes" id="UP000434172">
    <property type="component" value="Unassembled WGS sequence"/>
</dbReference>
<keyword evidence="11" id="KW-0961">Cell wall biogenesis/degradation</keyword>
<comment type="caution">
    <text evidence="13">The sequence shown here is derived from an EMBL/GenBank/DDBJ whole genome shotgun (WGS) entry which is preliminary data.</text>
</comment>
<dbReference type="InterPro" id="IPR011050">
    <property type="entry name" value="Pectin_lyase_fold/virulence"/>
</dbReference>
<sequence length="349" mass="37902">MVALLPVLALATFAAAVPLEVALDVGADDSRKCGGKYAETSLSGKGVIVDASGKTENSFPTFNQAVAALTNTTEEQTIFVYPGNYSEQIRIPNHAGPITIQGYTCDGRSYAANQATLTGNLSRQTANLTSNDQTATLRLWSDNMKIYNLNIENTFGQADKLGQALAVSAQATNLGFYACKLTGYQDTIYANEGRQIYAKSFIEGAVDFVFGLRAIAWFEKCDINTIGKGYITANGRDADNNTSFYVFNKANVTGTSGPASVTLGRPWRTFARVVFQDSELGDVVKPEGWSTWDKTSPTDNIYFKEYNNAGPGAAGPRANFSSTIDKPVMADDLFGKDFKKEWWVDSEFL</sequence>
<evidence type="ECO:0000256" key="5">
    <source>
        <dbReference type="ARBA" id="ARBA00022525"/>
    </source>
</evidence>
<evidence type="ECO:0000256" key="9">
    <source>
        <dbReference type="ARBA" id="ARBA00047928"/>
    </source>
</evidence>
<dbReference type="OrthoDB" id="2019149at2759"/>
<keyword evidence="14" id="KW-1185">Reference proteome</keyword>
<keyword evidence="6 11" id="KW-0732">Signal</keyword>
<evidence type="ECO:0000256" key="2">
    <source>
        <dbReference type="ARBA" id="ARBA00005184"/>
    </source>
</evidence>
<feature type="chain" id="PRO_5034384046" description="Pectinesterase" evidence="11">
    <location>
        <begin position="17"/>
        <end position="349"/>
    </location>
</feature>
<dbReference type="GO" id="GO:0005576">
    <property type="term" value="C:extracellular region"/>
    <property type="evidence" value="ECO:0007669"/>
    <property type="project" value="UniProtKB-SubCell"/>
</dbReference>
<dbReference type="EC" id="3.1.1.11" evidence="4 11"/>
<comment type="function">
    <text evidence="11">Involved in maceration and soft-rotting of plant tissue.</text>
</comment>
<dbReference type="UniPathway" id="UPA00545">
    <property type="reaction ID" value="UER00823"/>
</dbReference>
<dbReference type="EMBL" id="WOWK01000121">
    <property type="protein sequence ID" value="KAF0317893.1"/>
    <property type="molecule type" value="Genomic_DNA"/>
</dbReference>